<keyword evidence="5" id="KW-0808">Transferase</keyword>
<reference evidence="19" key="2">
    <citation type="submission" date="2025-08" db="UniProtKB">
        <authorList>
            <consortium name="RefSeq"/>
        </authorList>
    </citation>
    <scope>IDENTIFICATION</scope>
    <source>
        <tissue evidence="19">Leaf</tissue>
    </source>
</reference>
<dbReference type="Pfam" id="PF11145">
    <property type="entry name" value="DUF2921"/>
    <property type="match status" value="1"/>
</dbReference>
<feature type="transmembrane region" description="Helical" evidence="15">
    <location>
        <begin position="458"/>
        <end position="482"/>
    </location>
</feature>
<comment type="subcellular location">
    <subcellularLocation>
        <location evidence="2">Endomembrane system</location>
        <topology evidence="2">Multi-pass membrane protein</topology>
    </subcellularLocation>
</comment>
<evidence type="ECO:0000256" key="8">
    <source>
        <dbReference type="ARBA" id="ARBA00022729"/>
    </source>
</evidence>
<evidence type="ECO:0000256" key="15">
    <source>
        <dbReference type="SAM" id="Phobius"/>
    </source>
</evidence>
<name>A0ABM0UAW5_CAMSA</name>
<keyword evidence="12 15" id="KW-1133">Transmembrane helix</keyword>
<dbReference type="EC" id="2.3.2.27" evidence="4"/>
<evidence type="ECO:0000256" key="6">
    <source>
        <dbReference type="ARBA" id="ARBA00022692"/>
    </source>
</evidence>
<dbReference type="PROSITE" id="PS50089">
    <property type="entry name" value="ZF_RING_2"/>
    <property type="match status" value="1"/>
</dbReference>
<feature type="signal peptide" evidence="16">
    <location>
        <begin position="1"/>
        <end position="33"/>
    </location>
</feature>
<evidence type="ECO:0000256" key="5">
    <source>
        <dbReference type="ARBA" id="ARBA00022679"/>
    </source>
</evidence>
<dbReference type="InterPro" id="IPR013083">
    <property type="entry name" value="Znf_RING/FYVE/PHD"/>
</dbReference>
<evidence type="ECO:0000256" key="11">
    <source>
        <dbReference type="ARBA" id="ARBA00022833"/>
    </source>
</evidence>
<evidence type="ECO:0000256" key="1">
    <source>
        <dbReference type="ARBA" id="ARBA00000900"/>
    </source>
</evidence>
<keyword evidence="10" id="KW-0833">Ubl conjugation pathway</keyword>
<dbReference type="CDD" id="cd23117">
    <property type="entry name" value="RING-H2_TUL1-like"/>
    <property type="match status" value="1"/>
</dbReference>
<protein>
    <recommendedName>
        <fullName evidence="4">RING-type E3 ubiquitin transferase</fullName>
        <ecNumber evidence="4">2.3.2.27</ecNumber>
    </recommendedName>
</protein>
<sequence length="563" mass="64544">MKKKREVLGLGFECQVLFCLLIWLTAISQQADGLRPIREKTRSWSDEWLFGRKQEAEVGPFSAWNITGTYRGTWKFLNSVNSSSKLQDFQKENGNSVVELVAVPTKITGVHYVQGVVVFHDVFDNEQNVGGAQINLEGVYIWPFRQLRLVANSGKESDSGLEDNNLLSNPYHLLGIFSSQVFQESPRDRLLRRKISPVNKMEKHCNIEIAAQVSRVASSENNGDKNYYHMEGLMESPGVGDDGDCFSALLLNATSVNVEVYYNKAVNYTLMVTFVSFLQVLLLIRQMEHGNTQSGAAKVSIVMIGQQAIMDAYLCLLHLTAGILVESLFNAFATAAFFKFVVFSIFEMRYLLAIWKATRPSNSGEGWETMRRELSFLYSRFYGILLGGILIMYQFHNYMQPILLLMYSFWIPQIVANVIRDSRKPLHPYYILGMTATRLAIPLYVFGCPHNFMRVDPNKFWCVCLCIFMGLQAVVLLLQHYFGSRCFVPRQMLPEKYNYHRRFNRDVSRNTDCVICMTAIDLRQHTNDCMVTPCEHFFHSGCLQRWMDIKMECPTCRRSLPPA</sequence>
<proteinExistence type="predicted"/>
<dbReference type="Pfam" id="PF13639">
    <property type="entry name" value="zf-RING_2"/>
    <property type="match status" value="1"/>
</dbReference>
<keyword evidence="8 16" id="KW-0732">Signal</keyword>
<feature type="domain" description="RING-type" evidence="17">
    <location>
        <begin position="513"/>
        <end position="557"/>
    </location>
</feature>
<evidence type="ECO:0000313" key="18">
    <source>
        <dbReference type="Proteomes" id="UP000694864"/>
    </source>
</evidence>
<comment type="pathway">
    <text evidence="3">Protein modification; protein ubiquitination.</text>
</comment>
<dbReference type="SMART" id="SM00744">
    <property type="entry name" value="RINGv"/>
    <property type="match status" value="1"/>
</dbReference>
<dbReference type="Proteomes" id="UP000694864">
    <property type="component" value="Chromosome 11"/>
</dbReference>
<evidence type="ECO:0000256" key="3">
    <source>
        <dbReference type="ARBA" id="ARBA00004906"/>
    </source>
</evidence>
<keyword evidence="6 15" id="KW-0812">Transmembrane</keyword>
<keyword evidence="9 14" id="KW-0863">Zinc-finger</keyword>
<dbReference type="PANTHER" id="PTHR22763">
    <property type="entry name" value="RING ZINC FINGER PROTEIN"/>
    <property type="match status" value="1"/>
</dbReference>
<dbReference type="SUPFAM" id="SSF57850">
    <property type="entry name" value="RING/U-box"/>
    <property type="match status" value="1"/>
</dbReference>
<feature type="chain" id="PRO_5046690186" description="RING-type E3 ubiquitin transferase" evidence="16">
    <location>
        <begin position="34"/>
        <end position="563"/>
    </location>
</feature>
<comment type="catalytic activity">
    <reaction evidence="1">
        <text>S-ubiquitinyl-[E2 ubiquitin-conjugating enzyme]-L-cysteine + [acceptor protein]-L-lysine = [E2 ubiquitin-conjugating enzyme]-L-cysteine + N(6)-ubiquitinyl-[acceptor protein]-L-lysine.</text>
        <dbReference type="EC" id="2.3.2.27"/>
    </reaction>
</comment>
<feature type="transmembrane region" description="Helical" evidence="15">
    <location>
        <begin position="426"/>
        <end position="446"/>
    </location>
</feature>
<evidence type="ECO:0000256" key="4">
    <source>
        <dbReference type="ARBA" id="ARBA00012483"/>
    </source>
</evidence>
<evidence type="ECO:0000256" key="2">
    <source>
        <dbReference type="ARBA" id="ARBA00004127"/>
    </source>
</evidence>
<dbReference type="InterPro" id="IPR050731">
    <property type="entry name" value="HRD1_E3_ubiq-ligases"/>
</dbReference>
<keyword evidence="13 15" id="KW-0472">Membrane</keyword>
<evidence type="ECO:0000259" key="17">
    <source>
        <dbReference type="PROSITE" id="PS50089"/>
    </source>
</evidence>
<feature type="transmembrane region" description="Helical" evidence="15">
    <location>
        <begin position="376"/>
        <end position="395"/>
    </location>
</feature>
<evidence type="ECO:0000256" key="14">
    <source>
        <dbReference type="PROSITE-ProRule" id="PRU00175"/>
    </source>
</evidence>
<evidence type="ECO:0000256" key="12">
    <source>
        <dbReference type="ARBA" id="ARBA00022989"/>
    </source>
</evidence>
<organism evidence="18 19">
    <name type="scientific">Camelina sativa</name>
    <name type="common">False flax</name>
    <name type="synonym">Myagrum sativum</name>
    <dbReference type="NCBI Taxonomy" id="90675"/>
    <lineage>
        <taxon>Eukaryota</taxon>
        <taxon>Viridiplantae</taxon>
        <taxon>Streptophyta</taxon>
        <taxon>Embryophyta</taxon>
        <taxon>Tracheophyta</taxon>
        <taxon>Spermatophyta</taxon>
        <taxon>Magnoliopsida</taxon>
        <taxon>eudicotyledons</taxon>
        <taxon>Gunneridae</taxon>
        <taxon>Pentapetalae</taxon>
        <taxon>rosids</taxon>
        <taxon>malvids</taxon>
        <taxon>Brassicales</taxon>
        <taxon>Brassicaceae</taxon>
        <taxon>Camelineae</taxon>
        <taxon>Camelina</taxon>
    </lineage>
</organism>
<dbReference type="Gene3D" id="3.30.40.10">
    <property type="entry name" value="Zinc/RING finger domain, C3HC4 (zinc finger)"/>
    <property type="match status" value="1"/>
</dbReference>
<dbReference type="InterPro" id="IPR011016">
    <property type="entry name" value="Znf_RING-CH"/>
</dbReference>
<accession>A0ABM0UAW5</accession>
<dbReference type="SMART" id="SM00184">
    <property type="entry name" value="RING"/>
    <property type="match status" value="1"/>
</dbReference>
<dbReference type="InterPro" id="IPR001841">
    <property type="entry name" value="Znf_RING"/>
</dbReference>
<evidence type="ECO:0000256" key="13">
    <source>
        <dbReference type="ARBA" id="ARBA00023136"/>
    </source>
</evidence>
<dbReference type="InterPro" id="IPR021319">
    <property type="entry name" value="DUF2921"/>
</dbReference>
<keyword evidence="7" id="KW-0479">Metal-binding</keyword>
<keyword evidence="11" id="KW-0862">Zinc</keyword>
<dbReference type="GeneID" id="104722067"/>
<evidence type="ECO:0000256" key="10">
    <source>
        <dbReference type="ARBA" id="ARBA00022786"/>
    </source>
</evidence>
<evidence type="ECO:0000256" key="9">
    <source>
        <dbReference type="ARBA" id="ARBA00022771"/>
    </source>
</evidence>
<dbReference type="RefSeq" id="XP_010438470.1">
    <property type="nucleotide sequence ID" value="XM_010440168.2"/>
</dbReference>
<reference evidence="18" key="1">
    <citation type="journal article" date="2014" name="Nat. Commun.">
        <title>The emerging biofuel crop Camelina sativa retains a highly undifferentiated hexaploid genome structure.</title>
        <authorList>
            <person name="Kagale S."/>
            <person name="Koh C."/>
            <person name="Nixon J."/>
            <person name="Bollina V."/>
            <person name="Clarke W.E."/>
            <person name="Tuteja R."/>
            <person name="Spillane C."/>
            <person name="Robinson S.J."/>
            <person name="Links M.G."/>
            <person name="Clarke C."/>
            <person name="Higgins E.E."/>
            <person name="Huebert T."/>
            <person name="Sharpe A.G."/>
            <person name="Parkin I.A."/>
        </authorList>
    </citation>
    <scope>NUCLEOTIDE SEQUENCE [LARGE SCALE GENOMIC DNA]</scope>
    <source>
        <strain evidence="18">cv. DH55</strain>
    </source>
</reference>
<feature type="transmembrane region" description="Helical" evidence="15">
    <location>
        <begin position="331"/>
        <end position="355"/>
    </location>
</feature>
<dbReference type="PANTHER" id="PTHR22763:SF162">
    <property type="entry name" value="TRANSMEMBRANE E3 UBIQUITIN-PROTEIN LIGASE 1"/>
    <property type="match status" value="1"/>
</dbReference>
<keyword evidence="18" id="KW-1185">Reference proteome</keyword>
<gene>
    <name evidence="19" type="primary">LOC104722067</name>
</gene>
<evidence type="ECO:0000256" key="7">
    <source>
        <dbReference type="ARBA" id="ARBA00022723"/>
    </source>
</evidence>
<evidence type="ECO:0000313" key="19">
    <source>
        <dbReference type="RefSeq" id="XP_010438470.1"/>
    </source>
</evidence>
<evidence type="ECO:0000256" key="16">
    <source>
        <dbReference type="SAM" id="SignalP"/>
    </source>
</evidence>